<evidence type="ECO:0000313" key="3">
    <source>
        <dbReference type="Proteomes" id="UP000412028"/>
    </source>
</evidence>
<reference evidence="2 3" key="1">
    <citation type="journal article" date="2019" name="Syst. Appl. Microbiol.">
        <title>Characterization of Bifidobacterium species in feaces of the Egyptian fruit bat: Description of B. vespertilionis sp. nov. and B. rousetti sp. nov.</title>
        <authorList>
            <person name="Modesto M."/>
            <person name="Satti M."/>
            <person name="Watanabe K."/>
            <person name="Puglisi E."/>
            <person name="Morelli L."/>
            <person name="Huang C.-H."/>
            <person name="Liou J.-S."/>
            <person name="Miyashita M."/>
            <person name="Tamura T."/>
            <person name="Saito S."/>
            <person name="Mori K."/>
            <person name="Huang L."/>
            <person name="Sciavilla P."/>
            <person name="Sandri C."/>
            <person name="Spiezio C."/>
            <person name="Vitali F."/>
            <person name="Cavalieri D."/>
            <person name="Perpetuini G."/>
            <person name="Tofalo R."/>
            <person name="Bonetti A."/>
            <person name="Arita M."/>
            <person name="Mattarelli P."/>
        </authorList>
    </citation>
    <scope>NUCLEOTIDE SEQUENCE [LARGE SCALE GENOMIC DNA]</scope>
    <source>
        <strain evidence="2 3">RST7</strain>
    </source>
</reference>
<dbReference type="AlphaFoldDB" id="A0A5M9ZQN9"/>
<protein>
    <submittedName>
        <fullName evidence="2">WYL domain-containing protein</fullName>
    </submittedName>
</protein>
<evidence type="ECO:0000259" key="1">
    <source>
        <dbReference type="Pfam" id="PF13280"/>
    </source>
</evidence>
<feature type="domain" description="WYL" evidence="1">
    <location>
        <begin position="248"/>
        <end position="303"/>
    </location>
</feature>
<name>A0A5M9ZQN9_9BIFI</name>
<dbReference type="InterPro" id="IPR026881">
    <property type="entry name" value="WYL_dom"/>
</dbReference>
<dbReference type="Proteomes" id="UP000412028">
    <property type="component" value="Unassembled WGS sequence"/>
</dbReference>
<evidence type="ECO:0000313" key="2">
    <source>
        <dbReference type="EMBL" id="KAA8829966.1"/>
    </source>
</evidence>
<accession>A0A5M9ZQN9</accession>
<comment type="caution">
    <text evidence="2">The sequence shown here is derived from an EMBL/GenBank/DDBJ whole genome shotgun (WGS) entry which is preliminary data.</text>
</comment>
<dbReference type="Pfam" id="PF13280">
    <property type="entry name" value="WYL"/>
    <property type="match status" value="1"/>
</dbReference>
<gene>
    <name evidence="2" type="ORF">EMO89_07545</name>
</gene>
<dbReference type="EMBL" id="RZUI01000008">
    <property type="protein sequence ID" value="KAA8829966.1"/>
    <property type="molecule type" value="Genomic_DNA"/>
</dbReference>
<organism evidence="2 3">
    <name type="scientific">Bifidobacterium tissieri</name>
    <dbReference type="NCBI Taxonomy" id="1630162"/>
    <lineage>
        <taxon>Bacteria</taxon>
        <taxon>Bacillati</taxon>
        <taxon>Actinomycetota</taxon>
        <taxon>Actinomycetes</taxon>
        <taxon>Bifidobacteriales</taxon>
        <taxon>Bifidobacteriaceae</taxon>
        <taxon>Bifidobacterium</taxon>
    </lineage>
</organism>
<proteinExistence type="predicted"/>
<sequence length="456" mass="51946">MPYLISPLHGRCPLALMIPLSSGIPSSAENCHIAAYHGTMATAKGSTYSKNAIIEIFELLWRETDDSHGLTANEIIERLEEQHRSHGDDDYKAPSNRTVREQLYWLKDNPVLGRTVNRLDSSEIPQLHKRSSDPKPGWYMEPYLSASEMRLLADGLMLSRLNEDTLGDLENKIAALSGGREGQPREASHIDAYEHYNNDFLHTIEGVDRAIHEGRVATLDEPSPRFPNGRAVRFQYCDYTLGGALEPRRWRDGNARWYTLDPYRLVYNTGRYYLVGYLHHKHYPTTKPHEENLICFLAERIRNLYVLDPAKVPVTYTLDRWHADGSLRADGQPSDPNDVLDPVEYVRQRPYLVTGAAVPITMVVRRGMLGTVYEWFDAPDVSESGKNDGDGNPLYRVVVRCPELAMLWWILQYSANGDVQILSPQSLRDRLYEAGCRLVRQYRPEHPESGSSQSHA</sequence>